<dbReference type="Proteomes" id="UP000253094">
    <property type="component" value="Unassembled WGS sequence"/>
</dbReference>
<dbReference type="OrthoDB" id="5242960at2"/>
<dbReference type="InterPro" id="IPR000326">
    <property type="entry name" value="PAP2/HPO"/>
</dbReference>
<evidence type="ECO:0000256" key="6">
    <source>
        <dbReference type="ARBA" id="ARBA00023136"/>
    </source>
</evidence>
<dbReference type="SMART" id="SM00014">
    <property type="entry name" value="acidPPc"/>
    <property type="match status" value="1"/>
</dbReference>
<dbReference type="InterPro" id="IPR001206">
    <property type="entry name" value="Diacylglycerol_kinase_cat_dom"/>
</dbReference>
<evidence type="ECO:0000256" key="5">
    <source>
        <dbReference type="ARBA" id="ARBA00022989"/>
    </source>
</evidence>
<keyword evidence="10" id="KW-1185">Reference proteome</keyword>
<organism evidence="9 10">
    <name type="scientific">Sphaerisporangium album</name>
    <dbReference type="NCBI Taxonomy" id="509200"/>
    <lineage>
        <taxon>Bacteria</taxon>
        <taxon>Bacillati</taxon>
        <taxon>Actinomycetota</taxon>
        <taxon>Actinomycetes</taxon>
        <taxon>Streptosporangiales</taxon>
        <taxon>Streptosporangiaceae</taxon>
        <taxon>Sphaerisporangium</taxon>
    </lineage>
</organism>
<evidence type="ECO:0000256" key="7">
    <source>
        <dbReference type="SAM" id="MobiDB-lite"/>
    </source>
</evidence>
<dbReference type="Gene3D" id="2.60.200.40">
    <property type="match status" value="1"/>
</dbReference>
<comment type="subcellular location">
    <subcellularLocation>
        <location evidence="1">Cell membrane</location>
        <topology evidence="1">Multi-pass membrane protein</topology>
    </subcellularLocation>
</comment>
<evidence type="ECO:0000256" key="3">
    <source>
        <dbReference type="ARBA" id="ARBA00022692"/>
    </source>
</evidence>
<proteinExistence type="predicted"/>
<protein>
    <submittedName>
        <fullName evidence="9">Phosphatase PAP2 family protein</fullName>
    </submittedName>
</protein>
<evidence type="ECO:0000313" key="9">
    <source>
        <dbReference type="EMBL" id="RCG33195.1"/>
    </source>
</evidence>
<evidence type="ECO:0000256" key="2">
    <source>
        <dbReference type="ARBA" id="ARBA00022475"/>
    </source>
</evidence>
<dbReference type="Gene3D" id="3.40.50.10330">
    <property type="entry name" value="Probable inorganic polyphosphate/atp-NAD kinase, domain 1"/>
    <property type="match status" value="1"/>
</dbReference>
<evidence type="ECO:0000256" key="4">
    <source>
        <dbReference type="ARBA" id="ARBA00022801"/>
    </source>
</evidence>
<accession>A0A367FUC4</accession>
<keyword evidence="2" id="KW-1003">Cell membrane</keyword>
<dbReference type="SUPFAM" id="SSF111331">
    <property type="entry name" value="NAD kinase/diacylglycerol kinase-like"/>
    <property type="match status" value="1"/>
</dbReference>
<evidence type="ECO:0000313" key="10">
    <source>
        <dbReference type="Proteomes" id="UP000253094"/>
    </source>
</evidence>
<dbReference type="Pfam" id="PF00781">
    <property type="entry name" value="DAGK_cat"/>
    <property type="match status" value="1"/>
</dbReference>
<dbReference type="Gene3D" id="1.20.144.10">
    <property type="entry name" value="Phosphatidic acid phosphatase type 2/haloperoxidase"/>
    <property type="match status" value="1"/>
</dbReference>
<feature type="compositionally biased region" description="Basic and acidic residues" evidence="7">
    <location>
        <begin position="497"/>
        <end position="511"/>
    </location>
</feature>
<feature type="domain" description="DAGKc" evidence="8">
    <location>
        <begin position="252"/>
        <end position="340"/>
    </location>
</feature>
<keyword evidence="6" id="KW-0472">Membrane</keyword>
<evidence type="ECO:0000259" key="8">
    <source>
        <dbReference type="PROSITE" id="PS50146"/>
    </source>
</evidence>
<dbReference type="EMBL" id="QOIL01000001">
    <property type="protein sequence ID" value="RCG33195.1"/>
    <property type="molecule type" value="Genomic_DNA"/>
</dbReference>
<dbReference type="PANTHER" id="PTHR14969">
    <property type="entry name" value="SPHINGOSINE-1-PHOSPHATE PHOSPHOHYDROLASE"/>
    <property type="match status" value="1"/>
</dbReference>
<dbReference type="AlphaFoldDB" id="A0A367FUC4"/>
<dbReference type="InterPro" id="IPR017438">
    <property type="entry name" value="ATP-NAD_kinase_N"/>
</dbReference>
<dbReference type="InterPro" id="IPR036938">
    <property type="entry name" value="PAP2/HPO_sf"/>
</dbReference>
<dbReference type="Pfam" id="PF01569">
    <property type="entry name" value="PAP2"/>
    <property type="match status" value="1"/>
</dbReference>
<dbReference type="GO" id="GO:0005886">
    <property type="term" value="C:plasma membrane"/>
    <property type="evidence" value="ECO:0007669"/>
    <property type="project" value="UniProtKB-SubCell"/>
</dbReference>
<comment type="caution">
    <text evidence="9">The sequence shown here is derived from an EMBL/GenBank/DDBJ whole genome shotgun (WGS) entry which is preliminary data.</text>
</comment>
<dbReference type="RefSeq" id="WP_114026859.1">
    <property type="nucleotide sequence ID" value="NZ_QOIL01000001.1"/>
</dbReference>
<dbReference type="InterPro" id="IPR016064">
    <property type="entry name" value="NAD/diacylglycerol_kinase_sf"/>
</dbReference>
<gene>
    <name evidence="9" type="ORF">DQ384_01810</name>
</gene>
<evidence type="ECO:0000256" key="1">
    <source>
        <dbReference type="ARBA" id="ARBA00004651"/>
    </source>
</evidence>
<keyword evidence="3" id="KW-0812">Transmembrane</keyword>
<name>A0A367FUC4_9ACTN</name>
<dbReference type="GO" id="GO:0016301">
    <property type="term" value="F:kinase activity"/>
    <property type="evidence" value="ECO:0007669"/>
    <property type="project" value="InterPro"/>
</dbReference>
<keyword evidence="5" id="KW-1133">Transmembrane helix</keyword>
<dbReference type="PANTHER" id="PTHR14969:SF62">
    <property type="entry name" value="DECAPRENYLPHOSPHORYL-5-PHOSPHORIBOSE PHOSPHATASE RV3807C-RELATED"/>
    <property type="match status" value="1"/>
</dbReference>
<dbReference type="SUPFAM" id="SSF48317">
    <property type="entry name" value="Acid phosphatase/Vanadium-dependent haloperoxidase"/>
    <property type="match status" value="1"/>
</dbReference>
<feature type="region of interest" description="Disordered" evidence="7">
    <location>
        <begin position="487"/>
        <end position="511"/>
    </location>
</feature>
<dbReference type="PROSITE" id="PS50146">
    <property type="entry name" value="DAGK"/>
    <property type="match status" value="1"/>
</dbReference>
<reference evidence="9 10" key="1">
    <citation type="submission" date="2018-06" db="EMBL/GenBank/DDBJ databases">
        <title>Sphaerisporangium craniellae sp. nov., isolated from a marine sponge in the South China Sea.</title>
        <authorList>
            <person name="Li L."/>
        </authorList>
    </citation>
    <scope>NUCLEOTIDE SEQUENCE [LARGE SCALE GENOMIC DNA]</scope>
    <source>
        <strain evidence="9 10">CCTCC AA 208026</strain>
    </source>
</reference>
<sequence length="570" mass="60475">MGLHEVPVGTNHCMWNAITERTSIRKRLGTLDKRLFKAVADAHLPGFDHVLPRLSRAADNSLLWAVVAGGLALTGRRRMRRAATRGLLAISLASPVVNLLGKQAFARTRPSIVDFPLARLGKIPSSHSFPSGHSASAVAFATAVAMEAPARVAVPVAVTAGAVCFSRVYTGVHYPGDVLAGMALGLTAAVVTKRLWPGQTVIGEARVAATAPLIDLDPDGEGVVAVVNEAAGRDPGTAAAVAKVLPKAEVVEVQPGEDLMRRLREAAGRARVLAVAGGDGTMNCGAQVAIEHGLPLLPIPAGTFDHFARTLGLETIQEAVAAYRAGHVVSVDVGEVAGKVFLNTASLGIYPLVVDRREDWEKRIGKWPALVLAMADVLMHDRRPEELVVDGVRRRVWLLFAGNCAYESRGVAPTRRNRLEDGVLDVRLLTAASRLPRLRAMASTILGGVGLSRHYFQWRADTVHVSSPDQATREANERRAGLAHRARRALGGAATGRPERGAGGRAKAREGVRPAGVLRDLAAGPAGAAEESKGPKDAVRLARDGETFTATGPLVFSKRPRSLLVFRPIE</sequence>
<dbReference type="GO" id="GO:0016787">
    <property type="term" value="F:hydrolase activity"/>
    <property type="evidence" value="ECO:0007669"/>
    <property type="project" value="UniProtKB-KW"/>
</dbReference>
<keyword evidence="4" id="KW-0378">Hydrolase</keyword>